<dbReference type="VEuPathDB" id="TrichDB:TVAG_036760"/>
<evidence type="ECO:0000313" key="1">
    <source>
        <dbReference type="EMBL" id="EAX90364.1"/>
    </source>
</evidence>
<gene>
    <name evidence="1" type="ORF">TVAG_036760</name>
</gene>
<dbReference type="Proteomes" id="UP000001542">
    <property type="component" value="Unassembled WGS sequence"/>
</dbReference>
<dbReference type="RefSeq" id="XP_001303294.1">
    <property type="nucleotide sequence ID" value="XM_001303293.1"/>
</dbReference>
<dbReference type="EMBL" id="DS114114">
    <property type="protein sequence ID" value="EAX90364.1"/>
    <property type="molecule type" value="Genomic_DNA"/>
</dbReference>
<sequence>MWDGQNILTLIVRDGYGVTDVDHFWFGEHSNYPSNYHEYDDREDINNEQNIDTAFSFGWKNRPIYAHESVTFSVLLGIGEELSSPPKIQLLEPFKRKYNVNENIRLWVQYYDPDRSSHYVHLKYSFLNVENGELDSYFPADRPKGAWKVFDDRRILKCPSTSGSYPLKIWAEDEFGMKSPVIEF</sequence>
<protein>
    <submittedName>
        <fullName evidence="1">Uncharacterized protein</fullName>
    </submittedName>
</protein>
<reference evidence="1" key="1">
    <citation type="submission" date="2006-10" db="EMBL/GenBank/DDBJ databases">
        <authorList>
            <person name="Amadeo P."/>
            <person name="Zhao Q."/>
            <person name="Wortman J."/>
            <person name="Fraser-Liggett C."/>
            <person name="Carlton J."/>
        </authorList>
    </citation>
    <scope>NUCLEOTIDE SEQUENCE</scope>
    <source>
        <strain evidence="1">G3</strain>
    </source>
</reference>
<reference evidence="1" key="2">
    <citation type="journal article" date="2007" name="Science">
        <title>Draft genome sequence of the sexually transmitted pathogen Trichomonas vaginalis.</title>
        <authorList>
            <person name="Carlton J.M."/>
            <person name="Hirt R.P."/>
            <person name="Silva J.C."/>
            <person name="Delcher A.L."/>
            <person name="Schatz M."/>
            <person name="Zhao Q."/>
            <person name="Wortman J.R."/>
            <person name="Bidwell S.L."/>
            <person name="Alsmark U.C.M."/>
            <person name="Besteiro S."/>
            <person name="Sicheritz-Ponten T."/>
            <person name="Noel C.J."/>
            <person name="Dacks J.B."/>
            <person name="Foster P.G."/>
            <person name="Simillion C."/>
            <person name="Van de Peer Y."/>
            <person name="Miranda-Saavedra D."/>
            <person name="Barton G.J."/>
            <person name="Westrop G.D."/>
            <person name="Mueller S."/>
            <person name="Dessi D."/>
            <person name="Fiori P.L."/>
            <person name="Ren Q."/>
            <person name="Paulsen I."/>
            <person name="Zhang H."/>
            <person name="Bastida-Corcuera F.D."/>
            <person name="Simoes-Barbosa A."/>
            <person name="Brown M.T."/>
            <person name="Hayes R.D."/>
            <person name="Mukherjee M."/>
            <person name="Okumura C.Y."/>
            <person name="Schneider R."/>
            <person name="Smith A.J."/>
            <person name="Vanacova S."/>
            <person name="Villalvazo M."/>
            <person name="Haas B.J."/>
            <person name="Pertea M."/>
            <person name="Feldblyum T.V."/>
            <person name="Utterback T.R."/>
            <person name="Shu C.L."/>
            <person name="Osoegawa K."/>
            <person name="de Jong P.J."/>
            <person name="Hrdy I."/>
            <person name="Horvathova L."/>
            <person name="Zubacova Z."/>
            <person name="Dolezal P."/>
            <person name="Malik S.B."/>
            <person name="Logsdon J.M. Jr."/>
            <person name="Henze K."/>
            <person name="Gupta A."/>
            <person name="Wang C.C."/>
            <person name="Dunne R.L."/>
            <person name="Upcroft J.A."/>
            <person name="Upcroft P."/>
            <person name="White O."/>
            <person name="Salzberg S.L."/>
            <person name="Tang P."/>
            <person name="Chiu C.-H."/>
            <person name="Lee Y.-S."/>
            <person name="Embley T.M."/>
            <person name="Coombs G.H."/>
            <person name="Mottram J.C."/>
            <person name="Tachezy J."/>
            <person name="Fraser-Liggett C.M."/>
            <person name="Johnson P.J."/>
        </authorList>
    </citation>
    <scope>NUCLEOTIDE SEQUENCE [LARGE SCALE GENOMIC DNA]</scope>
    <source>
        <strain evidence="1">G3</strain>
    </source>
</reference>
<keyword evidence="2" id="KW-1185">Reference proteome</keyword>
<dbReference type="InParanoid" id="A2FXJ7"/>
<proteinExistence type="predicted"/>
<evidence type="ECO:0000313" key="2">
    <source>
        <dbReference type="Proteomes" id="UP000001542"/>
    </source>
</evidence>
<name>A2FXJ7_TRIV3</name>
<dbReference type="VEuPathDB" id="TrichDB:TVAGG3_0708070"/>
<dbReference type="AlphaFoldDB" id="A2FXJ7"/>
<organism evidence="1 2">
    <name type="scientific">Trichomonas vaginalis (strain ATCC PRA-98 / G3)</name>
    <dbReference type="NCBI Taxonomy" id="412133"/>
    <lineage>
        <taxon>Eukaryota</taxon>
        <taxon>Metamonada</taxon>
        <taxon>Parabasalia</taxon>
        <taxon>Trichomonadida</taxon>
        <taxon>Trichomonadidae</taxon>
        <taxon>Trichomonas</taxon>
    </lineage>
</organism>
<accession>A2FXJ7</accession>
<dbReference type="KEGG" id="tva:75667812"/>